<dbReference type="SMART" id="SM00233">
    <property type="entry name" value="PH"/>
    <property type="match status" value="1"/>
</dbReference>
<sequence length="601" mass="68190">MSLKLPRNWDFSTLKAETARIARSKSVIPGEGGPGQGSPRSYRSMERPLKAGWLKKQQRSLVKNWQQRYFVLRGSTLTYHKDDKETTVQMRFSKVNELPPNSDDPGKYLFEIIPRSTGDRERCPHVLMANSQSDMEEWVRTLRRVIGAPTSGVFGKSLMDTVTYEQRFGPQMVPILVQKCVEFIKEHGLDEEGIFRLPGQDNAVKQFRDAFDAGERPSFPSDTDVHTVASLLKLYLRELPEPVVPWSQYQDFLNCTNFLDSTKIALLPRVNYNLLSYVCRFLFEVQQHSKVNKMNVENLATVMGINLLKPQIEDPITVMKATPQIQKLMTVMIRQHETLFPLSKDVLPPSPSNKAESQKNAPRSFVGWESAEVRASSRTLGFRNQLVSDNDSPGPLRGDHSPKTSLQEPLSPSVDDWLGSPRKRTQTLPTFNCPLTGMAAKTEALNRWSRIQESTDEKSATLSEDIFKILDLRTSGSFFGGSTMSNKEEEDRLTTRRGSENLVSFTSKLFLAQLSFSFDFLTAHVNLFMSVIASCSLQQENKELKATVAELQSALEAERRRVAALEICLKNAERSRDEAQRRNGELQRDIQQFLTREKAPT</sequence>
<evidence type="ECO:0000259" key="6">
    <source>
        <dbReference type="PROSITE" id="PS50003"/>
    </source>
</evidence>
<dbReference type="Gene3D" id="2.30.29.30">
    <property type="entry name" value="Pleckstrin-homology domain (PH domain)/Phosphotyrosine-binding domain (PTB)"/>
    <property type="match status" value="1"/>
</dbReference>
<evidence type="ECO:0000256" key="3">
    <source>
        <dbReference type="ARBA" id="ARBA00023054"/>
    </source>
</evidence>
<dbReference type="GO" id="GO:0001891">
    <property type="term" value="C:phagocytic cup"/>
    <property type="evidence" value="ECO:0007669"/>
    <property type="project" value="TreeGrafter"/>
</dbReference>
<dbReference type="Pfam" id="PF00620">
    <property type="entry name" value="RhoGAP"/>
    <property type="match status" value="1"/>
</dbReference>
<dbReference type="SUPFAM" id="SSF50729">
    <property type="entry name" value="PH domain-like"/>
    <property type="match status" value="1"/>
</dbReference>
<dbReference type="GeneTree" id="ENSGT00950000183015"/>
<feature type="region of interest" description="Disordered" evidence="5">
    <location>
        <begin position="382"/>
        <end position="431"/>
    </location>
</feature>
<feature type="domain" description="PH" evidence="6">
    <location>
        <begin position="47"/>
        <end position="147"/>
    </location>
</feature>
<evidence type="ECO:0000256" key="5">
    <source>
        <dbReference type="SAM" id="MobiDB-lite"/>
    </source>
</evidence>
<accession>A0A3Q4H8R3</accession>
<protein>
    <submittedName>
        <fullName evidence="8">Rho GTPase activating protein 25</fullName>
    </submittedName>
</protein>
<reference evidence="8" key="2">
    <citation type="submission" date="2025-09" db="UniProtKB">
        <authorList>
            <consortium name="Ensembl"/>
        </authorList>
    </citation>
    <scope>IDENTIFICATION</scope>
</reference>
<keyword evidence="9" id="KW-1185">Reference proteome</keyword>
<evidence type="ECO:0000259" key="7">
    <source>
        <dbReference type="PROSITE" id="PS50238"/>
    </source>
</evidence>
<feature type="coiled-coil region" evidence="4">
    <location>
        <begin position="537"/>
        <end position="596"/>
    </location>
</feature>
<keyword evidence="2" id="KW-0597">Phosphoprotein</keyword>
<keyword evidence="3 4" id="KW-0175">Coiled coil</keyword>
<dbReference type="SMART" id="SM00324">
    <property type="entry name" value="RhoGAP"/>
    <property type="match status" value="1"/>
</dbReference>
<dbReference type="AlphaFoldDB" id="A0A3Q4H8R3"/>
<feature type="domain" description="Rho-GAP" evidence="7">
    <location>
        <begin position="156"/>
        <end position="340"/>
    </location>
</feature>
<evidence type="ECO:0000313" key="8">
    <source>
        <dbReference type="Ensembl" id="ENSNBRP00000012852.1"/>
    </source>
</evidence>
<reference evidence="8" key="1">
    <citation type="submission" date="2025-08" db="UniProtKB">
        <authorList>
            <consortium name="Ensembl"/>
        </authorList>
    </citation>
    <scope>IDENTIFICATION</scope>
</reference>
<dbReference type="GO" id="GO:0007015">
    <property type="term" value="P:actin filament organization"/>
    <property type="evidence" value="ECO:0007669"/>
    <property type="project" value="TreeGrafter"/>
</dbReference>
<dbReference type="Ensembl" id="ENSNBRT00000013217.1">
    <property type="protein sequence ID" value="ENSNBRP00000012852.1"/>
    <property type="gene ID" value="ENSNBRG00000009978.1"/>
</dbReference>
<dbReference type="PROSITE" id="PS50003">
    <property type="entry name" value="PH_DOMAIN"/>
    <property type="match status" value="1"/>
</dbReference>
<dbReference type="Bgee" id="ENSNBRG00000009978">
    <property type="expression patterns" value="Expressed in mesonephros and 2 other cell types or tissues"/>
</dbReference>
<name>A0A3Q4H8R3_NEOBR</name>
<dbReference type="PANTHER" id="PTHR15228">
    <property type="entry name" value="SPERMATHECAL PHYSIOLOGY VARIANT"/>
    <property type="match status" value="1"/>
</dbReference>
<dbReference type="InterPro" id="IPR000198">
    <property type="entry name" value="RhoGAP_dom"/>
</dbReference>
<dbReference type="InterPro" id="IPR008936">
    <property type="entry name" value="Rho_GTPase_activation_prot"/>
</dbReference>
<proteinExistence type="predicted"/>
<dbReference type="InterPro" id="IPR051025">
    <property type="entry name" value="RhoGAP"/>
</dbReference>
<dbReference type="GO" id="GO:0051058">
    <property type="term" value="P:negative regulation of small GTPase mediated signal transduction"/>
    <property type="evidence" value="ECO:0007669"/>
    <property type="project" value="TreeGrafter"/>
</dbReference>
<dbReference type="FunFam" id="1.10.555.10:FF:000015">
    <property type="entry name" value="rho GTPase-activating protein 25 isoform X1"/>
    <property type="match status" value="1"/>
</dbReference>
<feature type="compositionally biased region" description="Polar residues" evidence="5">
    <location>
        <begin position="352"/>
        <end position="361"/>
    </location>
</feature>
<feature type="region of interest" description="Disordered" evidence="5">
    <location>
        <begin position="343"/>
        <end position="364"/>
    </location>
</feature>
<evidence type="ECO:0000256" key="1">
    <source>
        <dbReference type="ARBA" id="ARBA00022468"/>
    </source>
</evidence>
<dbReference type="InterPro" id="IPR011993">
    <property type="entry name" value="PH-like_dom_sf"/>
</dbReference>
<keyword evidence="1" id="KW-0343">GTPase activation</keyword>
<dbReference type="SUPFAM" id="SSF48350">
    <property type="entry name" value="GTPase activation domain, GAP"/>
    <property type="match status" value="1"/>
</dbReference>
<organism evidence="8 9">
    <name type="scientific">Neolamprologus brichardi</name>
    <name type="common">Fairy cichlid</name>
    <name type="synonym">Lamprologus brichardi</name>
    <dbReference type="NCBI Taxonomy" id="32507"/>
    <lineage>
        <taxon>Eukaryota</taxon>
        <taxon>Metazoa</taxon>
        <taxon>Chordata</taxon>
        <taxon>Craniata</taxon>
        <taxon>Vertebrata</taxon>
        <taxon>Euteleostomi</taxon>
        <taxon>Actinopterygii</taxon>
        <taxon>Neopterygii</taxon>
        <taxon>Teleostei</taxon>
        <taxon>Neoteleostei</taxon>
        <taxon>Acanthomorphata</taxon>
        <taxon>Ovalentaria</taxon>
        <taxon>Cichlomorphae</taxon>
        <taxon>Cichliformes</taxon>
        <taxon>Cichlidae</taxon>
        <taxon>African cichlids</taxon>
        <taxon>Pseudocrenilabrinae</taxon>
        <taxon>Lamprologini</taxon>
        <taxon>Neolamprologus</taxon>
    </lineage>
</organism>
<dbReference type="Pfam" id="PF00169">
    <property type="entry name" value="PH"/>
    <property type="match status" value="1"/>
</dbReference>
<dbReference type="GO" id="GO:0007165">
    <property type="term" value="P:signal transduction"/>
    <property type="evidence" value="ECO:0007669"/>
    <property type="project" value="InterPro"/>
</dbReference>
<dbReference type="PROSITE" id="PS50238">
    <property type="entry name" value="RHOGAP"/>
    <property type="match status" value="1"/>
</dbReference>
<evidence type="ECO:0000256" key="4">
    <source>
        <dbReference type="SAM" id="Coils"/>
    </source>
</evidence>
<dbReference type="PANTHER" id="PTHR15228:SF20">
    <property type="entry name" value="RHO GTPASE-ACTIVATING PROTEIN 25"/>
    <property type="match status" value="1"/>
</dbReference>
<evidence type="ECO:0000256" key="2">
    <source>
        <dbReference type="ARBA" id="ARBA00022553"/>
    </source>
</evidence>
<evidence type="ECO:0000313" key="9">
    <source>
        <dbReference type="Proteomes" id="UP000261580"/>
    </source>
</evidence>
<dbReference type="InterPro" id="IPR001849">
    <property type="entry name" value="PH_domain"/>
</dbReference>
<dbReference type="Proteomes" id="UP000261580">
    <property type="component" value="Unassembled WGS sequence"/>
</dbReference>
<dbReference type="GO" id="GO:0006911">
    <property type="term" value="P:phagocytosis, engulfment"/>
    <property type="evidence" value="ECO:0007669"/>
    <property type="project" value="TreeGrafter"/>
</dbReference>
<dbReference type="Gene3D" id="1.10.555.10">
    <property type="entry name" value="Rho GTPase activation protein"/>
    <property type="match status" value="1"/>
</dbReference>
<dbReference type="GO" id="GO:0005096">
    <property type="term" value="F:GTPase activator activity"/>
    <property type="evidence" value="ECO:0007669"/>
    <property type="project" value="UniProtKB-KW"/>
</dbReference>